<feature type="compositionally biased region" description="Acidic residues" evidence="1">
    <location>
        <begin position="174"/>
        <end position="211"/>
    </location>
</feature>
<name>A0A218X0D6_PUNGR</name>
<feature type="region of interest" description="Disordered" evidence="1">
    <location>
        <begin position="163"/>
        <end position="223"/>
    </location>
</feature>
<keyword evidence="2" id="KW-0812">Transmembrane</keyword>
<sequence length="325" mass="35686">MEIVAQKTQRTCQDRKGTRIGQQCGRSRLLGIEGLVVWGGTLAIAEENNGEMKKGLGVVLVCDGKCWSLPADARRDQCCCIHRGGSKTGAAYVDSCESISSQTLSLVNKEEKPAPIWHGEEESQESQIQQQEMILLSDDSQPESIASCNEFCFAEEFHLLGGGKRGTESSPVNSDDEEDSEEEEEEEEEEEDGTMEEYVTEEGEESSDEDRDSSSESNFETVWPVGSIDKASPRFGSLSNTDNRNANMIGECYSTGGDRKILGKGVLLEEAIWQRHQMAHLPKSGTWVLFVGIALLLLLPLLLSILPDSTMNTFNATCTDAFTVP</sequence>
<reference evidence="4" key="1">
    <citation type="journal article" date="2017" name="Plant J.">
        <title>The pomegranate (Punica granatum L.) genome and the genomics of punicalagin biosynthesis.</title>
        <authorList>
            <person name="Qin G."/>
            <person name="Xu C."/>
            <person name="Ming R."/>
            <person name="Tang H."/>
            <person name="Guyot R."/>
            <person name="Kramer E.M."/>
            <person name="Hu Y."/>
            <person name="Yi X."/>
            <person name="Qi Y."/>
            <person name="Xu X."/>
            <person name="Gao Z."/>
            <person name="Pan H."/>
            <person name="Jian J."/>
            <person name="Tian Y."/>
            <person name="Yue Z."/>
            <person name="Xu Y."/>
        </authorList>
    </citation>
    <scope>NUCLEOTIDE SEQUENCE [LARGE SCALE GENOMIC DNA]</scope>
    <source>
        <strain evidence="4">cv. Dabenzi</strain>
    </source>
</reference>
<evidence type="ECO:0000313" key="4">
    <source>
        <dbReference type="Proteomes" id="UP000197138"/>
    </source>
</evidence>
<dbReference type="AlphaFoldDB" id="A0A218X0D6"/>
<gene>
    <name evidence="3" type="ORF">CDL15_Pgr018669</name>
</gene>
<evidence type="ECO:0000313" key="3">
    <source>
        <dbReference type="EMBL" id="OWM78100.1"/>
    </source>
</evidence>
<keyword evidence="2" id="KW-1133">Transmembrane helix</keyword>
<protein>
    <submittedName>
        <fullName evidence="3">Uncharacterized protein</fullName>
    </submittedName>
</protein>
<evidence type="ECO:0000256" key="1">
    <source>
        <dbReference type="SAM" id="MobiDB-lite"/>
    </source>
</evidence>
<dbReference type="EMBL" id="MTKT01002507">
    <property type="protein sequence ID" value="OWM78100.1"/>
    <property type="molecule type" value="Genomic_DNA"/>
</dbReference>
<dbReference type="Proteomes" id="UP000197138">
    <property type="component" value="Unassembled WGS sequence"/>
</dbReference>
<keyword evidence="2" id="KW-0472">Membrane</keyword>
<proteinExistence type="predicted"/>
<comment type="caution">
    <text evidence="3">The sequence shown here is derived from an EMBL/GenBank/DDBJ whole genome shotgun (WGS) entry which is preliminary data.</text>
</comment>
<accession>A0A218X0D6</accession>
<organism evidence="3 4">
    <name type="scientific">Punica granatum</name>
    <name type="common">Pomegranate</name>
    <dbReference type="NCBI Taxonomy" id="22663"/>
    <lineage>
        <taxon>Eukaryota</taxon>
        <taxon>Viridiplantae</taxon>
        <taxon>Streptophyta</taxon>
        <taxon>Embryophyta</taxon>
        <taxon>Tracheophyta</taxon>
        <taxon>Spermatophyta</taxon>
        <taxon>Magnoliopsida</taxon>
        <taxon>eudicotyledons</taxon>
        <taxon>Gunneridae</taxon>
        <taxon>Pentapetalae</taxon>
        <taxon>rosids</taxon>
        <taxon>malvids</taxon>
        <taxon>Myrtales</taxon>
        <taxon>Lythraceae</taxon>
        <taxon>Punica</taxon>
    </lineage>
</organism>
<feature type="transmembrane region" description="Helical" evidence="2">
    <location>
        <begin position="285"/>
        <end position="306"/>
    </location>
</feature>
<evidence type="ECO:0000256" key="2">
    <source>
        <dbReference type="SAM" id="Phobius"/>
    </source>
</evidence>